<feature type="compositionally biased region" description="Basic residues" evidence="1">
    <location>
        <begin position="150"/>
        <end position="162"/>
    </location>
</feature>
<organism evidence="3 4">
    <name type="scientific">Phyllotreta striolata</name>
    <name type="common">Striped flea beetle</name>
    <name type="synonym">Crioceris striolata</name>
    <dbReference type="NCBI Taxonomy" id="444603"/>
    <lineage>
        <taxon>Eukaryota</taxon>
        <taxon>Metazoa</taxon>
        <taxon>Ecdysozoa</taxon>
        <taxon>Arthropoda</taxon>
        <taxon>Hexapoda</taxon>
        <taxon>Insecta</taxon>
        <taxon>Pterygota</taxon>
        <taxon>Neoptera</taxon>
        <taxon>Endopterygota</taxon>
        <taxon>Coleoptera</taxon>
        <taxon>Polyphaga</taxon>
        <taxon>Cucujiformia</taxon>
        <taxon>Chrysomeloidea</taxon>
        <taxon>Chrysomelidae</taxon>
        <taxon>Galerucinae</taxon>
        <taxon>Alticini</taxon>
        <taxon>Phyllotreta</taxon>
    </lineage>
</organism>
<dbReference type="InterPro" id="IPR031722">
    <property type="entry name" value="Coilin_N"/>
</dbReference>
<reference evidence="3" key="1">
    <citation type="submission" date="2022-01" db="EMBL/GenBank/DDBJ databases">
        <authorList>
            <person name="King R."/>
        </authorList>
    </citation>
    <scope>NUCLEOTIDE SEQUENCE</scope>
</reference>
<accession>A0A9N9TBQ0</accession>
<evidence type="ECO:0000256" key="1">
    <source>
        <dbReference type="SAM" id="MobiDB-lite"/>
    </source>
</evidence>
<feature type="compositionally biased region" description="Polar residues" evidence="1">
    <location>
        <begin position="253"/>
        <end position="288"/>
    </location>
</feature>
<feature type="region of interest" description="Disordered" evidence="1">
    <location>
        <begin position="115"/>
        <end position="202"/>
    </location>
</feature>
<feature type="region of interest" description="Disordered" evidence="1">
    <location>
        <begin position="82"/>
        <end position="102"/>
    </location>
</feature>
<feature type="region of interest" description="Disordered" evidence="1">
    <location>
        <begin position="243"/>
        <end position="300"/>
    </location>
</feature>
<evidence type="ECO:0000313" key="3">
    <source>
        <dbReference type="EMBL" id="CAG9854984.1"/>
    </source>
</evidence>
<feature type="domain" description="Coilin N-terminal" evidence="2">
    <location>
        <begin position="8"/>
        <end position="165"/>
    </location>
</feature>
<sequence>MCNFIIINLSNYHNDYMSKARIFIDSNLKVVGDLQKKLKDIFAIENDFVLMAQNEFYLPNSEDIRIVRPEEVVWVIPNNKQAQEKNTAKSPKKKRRKLTDDDIMHLKALQQEALLYSSEPEEEIKRKPKKSENNYTRDIEDSTLTSLNGTKKKSTKKDKQRNKHQEPQIPEQSDCEDSETKKYPKTKPNGYSEDNPDDNRILLCSPMPENVNIKKSQCIPLTTDEYLKEKKINIIRIDYLSRPTTHNNEEKPTQNSNHSTDSNPLVPSSQNNPDSEQSKLPETSSFQVPPSPIDSSSPLLCMSKIKRPKRSNLFKFKMSLPCAGTEEKKPLIAESNLSVIEGDDESMQDDSELEEIQDSAENTLNADSVNAESVDNCTQNVECEDKTADTEKGFDGSALSGINPLHPNTNTARKLLNGVGHLLNNIRNSSFEEESGAASEDIENFPIVKPKRKRTRRHKNKAILPDFSF</sequence>
<protein>
    <recommendedName>
        <fullName evidence="2">Coilin N-terminal domain-containing protein</fullName>
    </recommendedName>
</protein>
<dbReference type="Proteomes" id="UP001153712">
    <property type="component" value="Chromosome 1"/>
</dbReference>
<keyword evidence="4" id="KW-1185">Reference proteome</keyword>
<gene>
    <name evidence="3" type="ORF">PHYEVI_LOCUS1444</name>
</gene>
<dbReference type="EMBL" id="OU900094">
    <property type="protein sequence ID" value="CAG9854984.1"/>
    <property type="molecule type" value="Genomic_DNA"/>
</dbReference>
<dbReference type="AlphaFoldDB" id="A0A9N9TBQ0"/>
<evidence type="ECO:0000259" key="2">
    <source>
        <dbReference type="Pfam" id="PF15862"/>
    </source>
</evidence>
<dbReference type="Pfam" id="PF15862">
    <property type="entry name" value="Coilin_N"/>
    <property type="match status" value="1"/>
</dbReference>
<name>A0A9N9TBQ0_PHYSR</name>
<dbReference type="OrthoDB" id="74813at2759"/>
<evidence type="ECO:0000313" key="4">
    <source>
        <dbReference type="Proteomes" id="UP001153712"/>
    </source>
</evidence>
<proteinExistence type="predicted"/>
<feature type="compositionally biased region" description="Basic and acidic residues" evidence="1">
    <location>
        <begin position="130"/>
        <end position="140"/>
    </location>
</feature>